<reference evidence="12 13" key="1">
    <citation type="journal article" date="2021" name="Sci. Rep.">
        <title>The distribution of antibiotic resistance genes in chicken gut microbiota commensals.</title>
        <authorList>
            <person name="Juricova H."/>
            <person name="Matiasovicova J."/>
            <person name="Kubasova T."/>
            <person name="Cejkova D."/>
            <person name="Rychlik I."/>
        </authorList>
    </citation>
    <scope>NUCLEOTIDE SEQUENCE [LARGE SCALE GENOMIC DNA]</scope>
    <source>
        <strain evidence="12 13">An564</strain>
    </source>
</reference>
<dbReference type="EC" id="1.97.1.4" evidence="10"/>
<dbReference type="Proteomes" id="UP000724149">
    <property type="component" value="Unassembled WGS sequence"/>
</dbReference>
<proteinExistence type="inferred from homology"/>
<dbReference type="SFLD" id="SFLDS00029">
    <property type="entry name" value="Radical_SAM"/>
    <property type="match status" value="1"/>
</dbReference>
<feature type="domain" description="Radical SAM core" evidence="11">
    <location>
        <begin position="14"/>
        <end position="235"/>
    </location>
</feature>
<evidence type="ECO:0000256" key="5">
    <source>
        <dbReference type="ARBA" id="ARBA00022691"/>
    </source>
</evidence>
<evidence type="ECO:0000256" key="9">
    <source>
        <dbReference type="ARBA" id="ARBA00023014"/>
    </source>
</evidence>
<dbReference type="InterPro" id="IPR001989">
    <property type="entry name" value="Radical_activat_CS"/>
</dbReference>
<evidence type="ECO:0000256" key="7">
    <source>
        <dbReference type="ARBA" id="ARBA00023002"/>
    </source>
</evidence>
<dbReference type="InterPro" id="IPR007197">
    <property type="entry name" value="rSAM"/>
</dbReference>
<keyword evidence="12" id="KW-0670">Pyruvate</keyword>
<comment type="caution">
    <text evidence="12">The sequence shown here is derived from an EMBL/GenBank/DDBJ whole genome shotgun (WGS) entry which is preliminary data.</text>
</comment>
<keyword evidence="10" id="KW-0963">Cytoplasm</keyword>
<evidence type="ECO:0000256" key="6">
    <source>
        <dbReference type="ARBA" id="ARBA00022723"/>
    </source>
</evidence>
<dbReference type="NCBIfam" id="TIGR02493">
    <property type="entry name" value="PFLA"/>
    <property type="match status" value="1"/>
</dbReference>
<comment type="catalytic activity">
    <reaction evidence="10">
        <text>glycyl-[formate C-acetyltransferase] + reduced [flavodoxin] + S-adenosyl-L-methionine = glycin-2-yl radical-[formate C-acetyltransferase] + semiquinone [flavodoxin] + 5'-deoxyadenosine + L-methionine + H(+)</text>
        <dbReference type="Rhea" id="RHEA:19225"/>
        <dbReference type="Rhea" id="RHEA-COMP:10622"/>
        <dbReference type="Rhea" id="RHEA-COMP:12190"/>
        <dbReference type="Rhea" id="RHEA-COMP:12191"/>
        <dbReference type="Rhea" id="RHEA-COMP:14480"/>
        <dbReference type="ChEBI" id="CHEBI:15378"/>
        <dbReference type="ChEBI" id="CHEBI:17319"/>
        <dbReference type="ChEBI" id="CHEBI:29947"/>
        <dbReference type="ChEBI" id="CHEBI:32722"/>
        <dbReference type="ChEBI" id="CHEBI:57618"/>
        <dbReference type="ChEBI" id="CHEBI:57844"/>
        <dbReference type="ChEBI" id="CHEBI:59789"/>
        <dbReference type="ChEBI" id="CHEBI:140311"/>
        <dbReference type="EC" id="1.97.1.4"/>
    </reaction>
</comment>
<evidence type="ECO:0000313" key="13">
    <source>
        <dbReference type="Proteomes" id="UP000724149"/>
    </source>
</evidence>
<keyword evidence="4 10" id="KW-0004">4Fe-4S</keyword>
<keyword evidence="12" id="KW-0456">Lyase</keyword>
<dbReference type="PANTHER" id="PTHR30352">
    <property type="entry name" value="PYRUVATE FORMATE-LYASE-ACTIVATING ENZYME"/>
    <property type="match status" value="1"/>
</dbReference>
<keyword evidence="8 10" id="KW-0408">Iron</keyword>
<dbReference type="InterPro" id="IPR058240">
    <property type="entry name" value="rSAM_sf"/>
</dbReference>
<sequence>MTGRVHSLESFGSVDGPGIRFVVFLQGCPLRCAYCHNPDAWAMNAGTEMEAEELFRKIRRYKTYFGETGGVTVSGGEALMQPEFVTELFRLCHADGINTCLDTSGCVLDERVMALLDETDTVLLDIKMTTEEDYREYTGGSLRQTMDFLRELHRRKIPTWIRQVIVEGFNDTEENVARLNELIAPYDNITRVELLPFHTMCRQKYEKLGIEFRFGTYPDTRSATVERLQKLVKLPSAQ</sequence>
<protein>
    <recommendedName>
        <fullName evidence="3 10">Pyruvate formate-lyase-activating enzyme</fullName>
        <ecNumber evidence="10">1.97.1.4</ecNumber>
    </recommendedName>
</protein>
<name>A0ABS2GMG1_9FIRM</name>
<keyword evidence="7 10" id="KW-0560">Oxidoreductase</keyword>
<evidence type="ECO:0000256" key="3">
    <source>
        <dbReference type="ARBA" id="ARBA00021356"/>
    </source>
</evidence>
<dbReference type="RefSeq" id="WP_204719883.1">
    <property type="nucleotide sequence ID" value="NZ_JACSNR010000002.1"/>
</dbReference>
<dbReference type="PROSITE" id="PS51918">
    <property type="entry name" value="RADICAL_SAM"/>
    <property type="match status" value="1"/>
</dbReference>
<evidence type="ECO:0000256" key="1">
    <source>
        <dbReference type="ARBA" id="ARBA00003141"/>
    </source>
</evidence>
<evidence type="ECO:0000313" key="12">
    <source>
        <dbReference type="EMBL" id="MBM6922781.1"/>
    </source>
</evidence>
<dbReference type="Pfam" id="PF04055">
    <property type="entry name" value="Radical_SAM"/>
    <property type="match status" value="1"/>
</dbReference>
<evidence type="ECO:0000256" key="2">
    <source>
        <dbReference type="ARBA" id="ARBA00009777"/>
    </source>
</evidence>
<comment type="cofactor">
    <cofactor evidence="10">
        <name>[4Fe-4S] cluster</name>
        <dbReference type="ChEBI" id="CHEBI:49883"/>
    </cofactor>
    <text evidence="10">Binds 1 [4Fe-4S] cluster. The cluster is coordinated with 3 cysteines and an exchangeable S-adenosyl-L-methionine.</text>
</comment>
<dbReference type="CDD" id="cd01335">
    <property type="entry name" value="Radical_SAM"/>
    <property type="match status" value="1"/>
</dbReference>
<comment type="function">
    <text evidence="1 10">Activation of pyruvate formate-lyase under anaerobic conditions by generation of an organic free radical, using S-adenosylmethionine and reduced flavodoxin as cosubstrates to produce 5'-deoxy-adenosine.</text>
</comment>
<dbReference type="GO" id="GO:0016829">
    <property type="term" value="F:lyase activity"/>
    <property type="evidence" value="ECO:0007669"/>
    <property type="project" value="UniProtKB-KW"/>
</dbReference>
<comment type="similarity">
    <text evidence="2 10">Belongs to the organic radical-activating enzymes family.</text>
</comment>
<evidence type="ECO:0000256" key="8">
    <source>
        <dbReference type="ARBA" id="ARBA00023004"/>
    </source>
</evidence>
<gene>
    <name evidence="12" type="primary">pflA</name>
    <name evidence="12" type="ORF">H9X81_03610</name>
</gene>
<accession>A0ABS2GMG1</accession>
<dbReference type="InterPro" id="IPR012838">
    <property type="entry name" value="PFL1_activating"/>
</dbReference>
<evidence type="ECO:0000259" key="11">
    <source>
        <dbReference type="PROSITE" id="PS51918"/>
    </source>
</evidence>
<dbReference type="PANTHER" id="PTHR30352:SF5">
    <property type="entry name" value="PYRUVATE FORMATE-LYASE 1-ACTIVATING ENZYME"/>
    <property type="match status" value="1"/>
</dbReference>
<evidence type="ECO:0000256" key="4">
    <source>
        <dbReference type="ARBA" id="ARBA00022485"/>
    </source>
</evidence>
<dbReference type="InterPro" id="IPR013785">
    <property type="entry name" value="Aldolase_TIM"/>
</dbReference>
<comment type="subcellular location">
    <subcellularLocation>
        <location evidence="10">Cytoplasm</location>
    </subcellularLocation>
</comment>
<dbReference type="SFLD" id="SFLDG01066">
    <property type="entry name" value="organic_radical-activating_enz"/>
    <property type="match status" value="1"/>
</dbReference>
<keyword evidence="13" id="KW-1185">Reference proteome</keyword>
<dbReference type="Gene3D" id="3.20.20.70">
    <property type="entry name" value="Aldolase class I"/>
    <property type="match status" value="1"/>
</dbReference>
<dbReference type="SUPFAM" id="SSF102114">
    <property type="entry name" value="Radical SAM enzymes"/>
    <property type="match status" value="1"/>
</dbReference>
<keyword evidence="9 10" id="KW-0411">Iron-sulfur</keyword>
<organism evidence="12 13">
    <name type="scientific">Hydrogenoanaerobacterium saccharovorans</name>
    <dbReference type="NCBI Taxonomy" id="474960"/>
    <lineage>
        <taxon>Bacteria</taxon>
        <taxon>Bacillati</taxon>
        <taxon>Bacillota</taxon>
        <taxon>Clostridia</taxon>
        <taxon>Eubacteriales</taxon>
        <taxon>Oscillospiraceae</taxon>
        <taxon>Hydrogenoanaerobacterium</taxon>
    </lineage>
</organism>
<dbReference type="PROSITE" id="PS01087">
    <property type="entry name" value="RADICAL_ACTIVATING"/>
    <property type="match status" value="1"/>
</dbReference>
<evidence type="ECO:0000256" key="10">
    <source>
        <dbReference type="RuleBase" id="RU362053"/>
    </source>
</evidence>
<dbReference type="SFLD" id="SFLDG01067">
    <property type="entry name" value="SPASM/twitch_domain_containing"/>
    <property type="match status" value="1"/>
</dbReference>
<keyword evidence="6 10" id="KW-0479">Metal-binding</keyword>
<dbReference type="InterPro" id="IPR034457">
    <property type="entry name" value="Organic_radical-activating"/>
</dbReference>
<dbReference type="GO" id="GO:0043365">
    <property type="term" value="F:[formate-C-acetyltransferase]-activating enzyme activity"/>
    <property type="evidence" value="ECO:0007669"/>
    <property type="project" value="UniProtKB-EC"/>
</dbReference>
<keyword evidence="5 10" id="KW-0949">S-adenosyl-L-methionine</keyword>
<dbReference type="EMBL" id="JACSNR010000002">
    <property type="protein sequence ID" value="MBM6922781.1"/>
    <property type="molecule type" value="Genomic_DNA"/>
</dbReference>